<evidence type="ECO:0000313" key="2">
    <source>
        <dbReference type="Proteomes" id="UP000435357"/>
    </source>
</evidence>
<sequence length="90" mass="10756">MANIRGLKKEINFQFADFIDECYECIMQYPKKRSKLEPIIDKAVNEYDELIIRVNEGKHNHEKSEYFNNLRADMKAKLLKLFEELSKEAK</sequence>
<gene>
    <name evidence="1" type="ORF">F3059_01355</name>
</gene>
<dbReference type="RefSeq" id="WP_151166134.1">
    <property type="nucleotide sequence ID" value="NZ_WACR01000001.1"/>
</dbReference>
<proteinExistence type="predicted"/>
<dbReference type="OrthoDB" id="1121857at2"/>
<reference evidence="1 2" key="1">
    <citation type="submission" date="2019-09" db="EMBL/GenBank/DDBJ databases">
        <title>Genomes of Cryomorphaceae.</title>
        <authorList>
            <person name="Bowman J.P."/>
        </authorList>
    </citation>
    <scope>NUCLEOTIDE SEQUENCE [LARGE SCALE GENOMIC DNA]</scope>
    <source>
        <strain evidence="1 2">KCTC 52047</strain>
    </source>
</reference>
<organism evidence="1 2">
    <name type="scientific">Salibacter halophilus</name>
    <dbReference type="NCBI Taxonomy" id="1803916"/>
    <lineage>
        <taxon>Bacteria</taxon>
        <taxon>Pseudomonadati</taxon>
        <taxon>Bacteroidota</taxon>
        <taxon>Flavobacteriia</taxon>
        <taxon>Flavobacteriales</taxon>
        <taxon>Salibacteraceae</taxon>
        <taxon>Salibacter</taxon>
    </lineage>
</organism>
<dbReference type="AlphaFoldDB" id="A0A6N6MBB4"/>
<dbReference type="Proteomes" id="UP000435357">
    <property type="component" value="Unassembled WGS sequence"/>
</dbReference>
<keyword evidence="2" id="KW-1185">Reference proteome</keyword>
<protein>
    <submittedName>
        <fullName evidence="1">Uncharacterized protein</fullName>
    </submittedName>
</protein>
<name>A0A6N6MBB4_9FLAO</name>
<comment type="caution">
    <text evidence="1">The sequence shown here is derived from an EMBL/GenBank/DDBJ whole genome shotgun (WGS) entry which is preliminary data.</text>
</comment>
<evidence type="ECO:0000313" key="1">
    <source>
        <dbReference type="EMBL" id="KAB1066146.1"/>
    </source>
</evidence>
<dbReference type="EMBL" id="WACR01000001">
    <property type="protein sequence ID" value="KAB1066146.1"/>
    <property type="molecule type" value="Genomic_DNA"/>
</dbReference>
<accession>A0A6N6MBB4</accession>